<evidence type="ECO:0000256" key="1">
    <source>
        <dbReference type="SAM" id="MobiDB-lite"/>
    </source>
</evidence>
<feature type="region of interest" description="Disordered" evidence="1">
    <location>
        <begin position="46"/>
        <end position="93"/>
    </location>
</feature>
<dbReference type="RefSeq" id="WP_152774192.1">
    <property type="nucleotide sequence ID" value="NZ_VJZC01000237.1"/>
</dbReference>
<gene>
    <name evidence="3" type="ORF">FNH08_27350</name>
</gene>
<proteinExistence type="predicted"/>
<dbReference type="EMBL" id="VJZC01000237">
    <property type="protein sequence ID" value="MPY60728.1"/>
    <property type="molecule type" value="Genomic_DNA"/>
</dbReference>
<evidence type="ECO:0000313" key="4">
    <source>
        <dbReference type="Proteomes" id="UP000400924"/>
    </source>
</evidence>
<dbReference type="OrthoDB" id="9792898at2"/>
<dbReference type="NCBIfam" id="TIGR02605">
    <property type="entry name" value="CxxC_CxxC_SSSS"/>
    <property type="match status" value="1"/>
</dbReference>
<comment type="caution">
    <text evidence="3">The sequence shown here is derived from an EMBL/GenBank/DDBJ whole genome shotgun (WGS) entry which is preliminary data.</text>
</comment>
<evidence type="ECO:0000259" key="2">
    <source>
        <dbReference type="SMART" id="SM00834"/>
    </source>
</evidence>
<dbReference type="Proteomes" id="UP000400924">
    <property type="component" value="Unassembled WGS sequence"/>
</dbReference>
<evidence type="ECO:0000313" key="3">
    <source>
        <dbReference type="EMBL" id="MPY60728.1"/>
    </source>
</evidence>
<dbReference type="InterPro" id="IPR013429">
    <property type="entry name" value="Regulatory_FmdB_Zinc_ribbon"/>
</dbReference>
<dbReference type="AlphaFoldDB" id="A0A5N8XNV0"/>
<organism evidence="3 4">
    <name type="scientific">Streptomyces spongiae</name>
    <dbReference type="NCBI Taxonomy" id="565072"/>
    <lineage>
        <taxon>Bacteria</taxon>
        <taxon>Bacillati</taxon>
        <taxon>Actinomycetota</taxon>
        <taxon>Actinomycetes</taxon>
        <taxon>Kitasatosporales</taxon>
        <taxon>Streptomycetaceae</taxon>
        <taxon>Streptomyces</taxon>
    </lineage>
</organism>
<sequence length="93" mass="10253">MAMYEYRCTGCGPFDVIRPIGRALPEEPCELCGVHARRVFTAPNLTRTPSPLARARNASEASAHEPRVVTEVPPARRRTAPPADPRHTLLPKP</sequence>
<dbReference type="Pfam" id="PF09723">
    <property type="entry name" value="Zn_ribbon_8"/>
    <property type="match status" value="1"/>
</dbReference>
<reference evidence="3 4" key="1">
    <citation type="submission" date="2019-07" db="EMBL/GenBank/DDBJ databases">
        <title>New species of Amycolatopsis and Streptomyces.</title>
        <authorList>
            <person name="Duangmal K."/>
            <person name="Teo W.F.A."/>
            <person name="Lipun K."/>
        </authorList>
    </citation>
    <scope>NUCLEOTIDE SEQUENCE [LARGE SCALE GENOMIC DNA]</scope>
    <source>
        <strain evidence="3 4">NBRC 106415</strain>
    </source>
</reference>
<feature type="domain" description="Putative regulatory protein FmdB zinc ribbon" evidence="2">
    <location>
        <begin position="1"/>
        <end position="41"/>
    </location>
</feature>
<dbReference type="SMART" id="SM00834">
    <property type="entry name" value="CxxC_CXXC_SSSS"/>
    <property type="match status" value="1"/>
</dbReference>
<protein>
    <submittedName>
        <fullName evidence="3">Zinc ribbon domain-containing protein</fullName>
    </submittedName>
</protein>
<keyword evidence="4" id="KW-1185">Reference proteome</keyword>
<accession>A0A5N8XNV0</accession>
<name>A0A5N8XNV0_9ACTN</name>